<proteinExistence type="predicted"/>
<dbReference type="GO" id="GO:0032259">
    <property type="term" value="P:methylation"/>
    <property type="evidence" value="ECO:0007669"/>
    <property type="project" value="UniProtKB-KW"/>
</dbReference>
<keyword evidence="1" id="KW-0698">rRNA processing</keyword>
<keyword evidence="3 6" id="KW-0808">Transferase</keyword>
<dbReference type="PANTHER" id="PTHR43042">
    <property type="entry name" value="SAM-DEPENDENT METHYLTRANSFERASE"/>
    <property type="match status" value="1"/>
</dbReference>
<sequence>MSCLNQALRAALDQRQDLLAELHAQGTDCYRLFHGSQEGIGGLTIDRYGPQLLVQSFHQSLDREALLSAHETVNQALGLNTLLVYNDRSRGNSRIDREDSIYRAEEDALADLVGHEWGLNYRVRGRHAGQDPLLFLDLRNARGWVKQNSLDKSVLNLFAYTCGVGLSAAAGGAREVCNLDFAEGNLAVGRENGQLNPQLPTMQFVQSDYFPAIRQLAGLPIAQRRGQKLPSYPRLEQRQYDLVLLDPPAWAKSAFGTVDLLRDYQSLLKPALLATADNGVLICCNNLAKVGMDDWREQVLRCAEKAGRPVRDWQVLKPAGDFPSQDGQPPLKTLILQL</sequence>
<dbReference type="Pfam" id="PF10672">
    <property type="entry name" value="Methyltrans_SAM"/>
    <property type="match status" value="1"/>
</dbReference>
<dbReference type="Proteomes" id="UP000199524">
    <property type="component" value="Chromosome I"/>
</dbReference>
<keyword evidence="4" id="KW-0949">S-adenosyl-L-methionine</keyword>
<evidence type="ECO:0000256" key="2">
    <source>
        <dbReference type="ARBA" id="ARBA00022603"/>
    </source>
</evidence>
<name>A0A1H1TZI1_9PSED</name>
<dbReference type="GeneID" id="300207273"/>
<evidence type="ECO:0000259" key="5">
    <source>
        <dbReference type="Pfam" id="PF10672"/>
    </source>
</evidence>
<evidence type="ECO:0000313" key="6">
    <source>
        <dbReference type="EMBL" id="SDS65504.1"/>
    </source>
</evidence>
<dbReference type="GO" id="GO:0008168">
    <property type="term" value="F:methyltransferase activity"/>
    <property type="evidence" value="ECO:0007669"/>
    <property type="project" value="UniProtKB-KW"/>
</dbReference>
<gene>
    <name evidence="6" type="ORF">SAMN05216598_2292</name>
</gene>
<dbReference type="InterPro" id="IPR019614">
    <property type="entry name" value="SAM-dep_methyl-trfase"/>
</dbReference>
<dbReference type="InterPro" id="IPR029063">
    <property type="entry name" value="SAM-dependent_MTases_sf"/>
</dbReference>
<evidence type="ECO:0000256" key="1">
    <source>
        <dbReference type="ARBA" id="ARBA00022552"/>
    </source>
</evidence>
<dbReference type="CDD" id="cd02440">
    <property type="entry name" value="AdoMet_MTases"/>
    <property type="match status" value="1"/>
</dbReference>
<feature type="domain" description="S-adenosylmethionine-dependent methyltransferase" evidence="5">
    <location>
        <begin position="42"/>
        <end position="335"/>
    </location>
</feature>
<evidence type="ECO:0000256" key="4">
    <source>
        <dbReference type="ARBA" id="ARBA00022691"/>
    </source>
</evidence>
<dbReference type="GO" id="GO:0006364">
    <property type="term" value="P:rRNA processing"/>
    <property type="evidence" value="ECO:0007669"/>
    <property type="project" value="UniProtKB-KW"/>
</dbReference>
<organism evidence="6 7">
    <name type="scientific">Pseudomonas asplenii</name>
    <dbReference type="NCBI Taxonomy" id="53407"/>
    <lineage>
        <taxon>Bacteria</taxon>
        <taxon>Pseudomonadati</taxon>
        <taxon>Pseudomonadota</taxon>
        <taxon>Gammaproteobacteria</taxon>
        <taxon>Pseudomonadales</taxon>
        <taxon>Pseudomonadaceae</taxon>
        <taxon>Pseudomonas</taxon>
    </lineage>
</organism>
<dbReference type="SUPFAM" id="SSF53335">
    <property type="entry name" value="S-adenosyl-L-methionine-dependent methyltransferases"/>
    <property type="match status" value="1"/>
</dbReference>
<evidence type="ECO:0000313" key="7">
    <source>
        <dbReference type="Proteomes" id="UP000199524"/>
    </source>
</evidence>
<dbReference type="EMBL" id="LT629777">
    <property type="protein sequence ID" value="SDS65504.1"/>
    <property type="molecule type" value="Genomic_DNA"/>
</dbReference>
<protein>
    <submittedName>
        <fullName evidence="6">23S rRNA (Cytosine1962-C5)-methyltransferase</fullName>
    </submittedName>
</protein>
<dbReference type="AlphaFoldDB" id="A0A1H1TZI1"/>
<accession>A0A1H1TZI1</accession>
<evidence type="ECO:0000256" key="3">
    <source>
        <dbReference type="ARBA" id="ARBA00022679"/>
    </source>
</evidence>
<keyword evidence="2 6" id="KW-0489">Methyltransferase</keyword>
<reference evidence="7" key="1">
    <citation type="submission" date="2016-10" db="EMBL/GenBank/DDBJ databases">
        <authorList>
            <person name="Varghese N."/>
            <person name="Submissions S."/>
        </authorList>
    </citation>
    <scope>NUCLEOTIDE SEQUENCE [LARGE SCALE GENOMIC DNA]</scope>
    <source>
        <strain evidence="7">ATCC 23835</strain>
    </source>
</reference>
<dbReference type="Gene3D" id="3.40.50.150">
    <property type="entry name" value="Vaccinia Virus protein VP39"/>
    <property type="match status" value="1"/>
</dbReference>
<dbReference type="Gene3D" id="3.30.750.80">
    <property type="entry name" value="RNA methyltransferase domain (HRMD) like"/>
    <property type="match status" value="1"/>
</dbReference>
<keyword evidence="7" id="KW-1185">Reference proteome</keyword>
<dbReference type="PANTHER" id="PTHR43042:SF3">
    <property type="entry name" value="RIBOSOMAL RNA LARGE SUBUNIT METHYLTRANSFERASE YWBD-RELATED"/>
    <property type="match status" value="1"/>
</dbReference>
<dbReference type="RefSeq" id="WP_090204862.1">
    <property type="nucleotide sequence ID" value="NZ_LT629777.1"/>
</dbReference>